<reference evidence="2 3" key="1">
    <citation type="submission" date="2019-09" db="EMBL/GenBank/DDBJ databases">
        <title>Bird 10,000 Genomes (B10K) Project - Family phase.</title>
        <authorList>
            <person name="Zhang G."/>
        </authorList>
    </citation>
    <scope>NUCLEOTIDE SEQUENCE [LARGE SCALE GENOMIC DNA]</scope>
    <source>
        <strain evidence="2">B10K-DU-004-15</strain>
        <tissue evidence="2">Mixed tissue sample</tissue>
    </source>
</reference>
<dbReference type="GO" id="GO:0005929">
    <property type="term" value="C:cilium"/>
    <property type="evidence" value="ECO:0007669"/>
    <property type="project" value="TreeGrafter"/>
</dbReference>
<name>A0A7K4RGV9_9TYRA</name>
<comment type="caution">
    <text evidence="2">The sequence shown here is derived from an EMBL/GenBank/DDBJ whole genome shotgun (WGS) entry which is preliminary data.</text>
</comment>
<dbReference type="PANTHER" id="PTHR21567:SF42">
    <property type="entry name" value="TOG ARRAY REGULATOR OF AXONEMAL MICROTUBULES PROTEIN 2"/>
    <property type="match status" value="1"/>
</dbReference>
<keyword evidence="3" id="KW-1185">Reference proteome</keyword>
<evidence type="ECO:0000259" key="1">
    <source>
        <dbReference type="Pfam" id="PF12348"/>
    </source>
</evidence>
<dbReference type="Gene3D" id="1.25.10.10">
    <property type="entry name" value="Leucine-rich Repeat Variant"/>
    <property type="match status" value="1"/>
</dbReference>
<dbReference type="GO" id="GO:0005881">
    <property type="term" value="C:cytoplasmic microtubule"/>
    <property type="evidence" value="ECO:0007669"/>
    <property type="project" value="TreeGrafter"/>
</dbReference>
<dbReference type="InterPro" id="IPR024395">
    <property type="entry name" value="CLASP_N_dom"/>
</dbReference>
<sequence length="117" mass="13153">ELKEKGLLSIKCLAIFHSKVLLCRLREVSRAVTKEVTNLRSEVSYSAIVTLGELFVTFKQDMDSKVDEAARALLQMVWNPPEFIQKAASQTLGIMVENVTPSRALTALMDSRVEYVH</sequence>
<dbReference type="GO" id="GO:0000226">
    <property type="term" value="P:microtubule cytoskeleton organization"/>
    <property type="evidence" value="ECO:0007669"/>
    <property type="project" value="TreeGrafter"/>
</dbReference>
<evidence type="ECO:0000313" key="3">
    <source>
        <dbReference type="Proteomes" id="UP000556200"/>
    </source>
</evidence>
<proteinExistence type="predicted"/>
<evidence type="ECO:0000313" key="2">
    <source>
        <dbReference type="EMBL" id="NWQ72605.1"/>
    </source>
</evidence>
<organism evidence="2 3">
    <name type="scientific">Neopipo cinnamomea</name>
    <dbReference type="NCBI Taxonomy" id="456388"/>
    <lineage>
        <taxon>Eukaryota</taxon>
        <taxon>Metazoa</taxon>
        <taxon>Chordata</taxon>
        <taxon>Craniata</taxon>
        <taxon>Vertebrata</taxon>
        <taxon>Euteleostomi</taxon>
        <taxon>Archelosauria</taxon>
        <taxon>Archosauria</taxon>
        <taxon>Dinosauria</taxon>
        <taxon>Saurischia</taxon>
        <taxon>Theropoda</taxon>
        <taxon>Coelurosauria</taxon>
        <taxon>Aves</taxon>
        <taxon>Neognathae</taxon>
        <taxon>Neoaves</taxon>
        <taxon>Telluraves</taxon>
        <taxon>Australaves</taxon>
        <taxon>Passeriformes</taxon>
        <taxon>Tyrannidae</taxon>
        <taxon>Neopipo</taxon>
    </lineage>
</organism>
<feature type="domain" description="CLASP N-terminal" evidence="1">
    <location>
        <begin position="20"/>
        <end position="105"/>
    </location>
</feature>
<dbReference type="AlphaFoldDB" id="A0A7K4RGV9"/>
<feature type="non-terminal residue" evidence="2">
    <location>
        <position position="1"/>
    </location>
</feature>
<feature type="non-terminal residue" evidence="2">
    <location>
        <position position="117"/>
    </location>
</feature>
<dbReference type="PANTHER" id="PTHR21567">
    <property type="entry name" value="CLASP"/>
    <property type="match status" value="1"/>
</dbReference>
<dbReference type="Pfam" id="PF12348">
    <property type="entry name" value="CLASP_N"/>
    <property type="match status" value="1"/>
</dbReference>
<dbReference type="GO" id="GO:0008017">
    <property type="term" value="F:microtubule binding"/>
    <property type="evidence" value="ECO:0007669"/>
    <property type="project" value="TreeGrafter"/>
</dbReference>
<dbReference type="InterPro" id="IPR016024">
    <property type="entry name" value="ARM-type_fold"/>
</dbReference>
<dbReference type="Proteomes" id="UP000556200">
    <property type="component" value="Unassembled WGS sequence"/>
</dbReference>
<dbReference type="SUPFAM" id="SSF48371">
    <property type="entry name" value="ARM repeat"/>
    <property type="match status" value="1"/>
</dbReference>
<accession>A0A7K4RGV9</accession>
<protein>
    <submittedName>
        <fullName evidence="2">TGRM2 protein</fullName>
    </submittedName>
</protein>
<gene>
    <name evidence="2" type="primary">Togaram2</name>
    <name evidence="2" type="ORF">NEOCIN_R01271</name>
</gene>
<dbReference type="EMBL" id="VYZA01006519">
    <property type="protein sequence ID" value="NWQ72605.1"/>
    <property type="molecule type" value="Genomic_DNA"/>
</dbReference>
<dbReference type="InterPro" id="IPR011989">
    <property type="entry name" value="ARM-like"/>
</dbReference>